<dbReference type="Gene3D" id="1.10.238.10">
    <property type="entry name" value="EF-hand"/>
    <property type="match status" value="1"/>
</dbReference>
<feature type="transmembrane region" description="Helical" evidence="7">
    <location>
        <begin position="108"/>
        <end position="127"/>
    </location>
</feature>
<dbReference type="PROSITE" id="PS50222">
    <property type="entry name" value="EF_HAND_2"/>
    <property type="match status" value="1"/>
</dbReference>
<feature type="region of interest" description="Disordered" evidence="6">
    <location>
        <begin position="31"/>
        <end position="73"/>
    </location>
</feature>
<evidence type="ECO:0000259" key="8">
    <source>
        <dbReference type="PROSITE" id="PS50222"/>
    </source>
</evidence>
<keyword evidence="2 7" id="KW-0812">Transmembrane</keyword>
<dbReference type="EMBL" id="JAEVFJ010000028">
    <property type="protein sequence ID" value="KAH8093746.1"/>
    <property type="molecule type" value="Genomic_DNA"/>
</dbReference>
<feature type="region of interest" description="Disordered" evidence="6">
    <location>
        <begin position="706"/>
        <end position="753"/>
    </location>
</feature>
<dbReference type="Pfam" id="PF25886">
    <property type="entry name" value="Msy1"/>
    <property type="match status" value="1"/>
</dbReference>
<dbReference type="Proteomes" id="UP000813824">
    <property type="component" value="Unassembled WGS sequence"/>
</dbReference>
<dbReference type="GO" id="GO:0016020">
    <property type="term" value="C:membrane"/>
    <property type="evidence" value="ECO:0007669"/>
    <property type="project" value="UniProtKB-SubCell"/>
</dbReference>
<feature type="transmembrane region" description="Helical" evidence="7">
    <location>
        <begin position="147"/>
        <end position="173"/>
    </location>
</feature>
<dbReference type="GO" id="GO:0005509">
    <property type="term" value="F:calcium ion binding"/>
    <property type="evidence" value="ECO:0007669"/>
    <property type="project" value="InterPro"/>
</dbReference>
<dbReference type="PROSITE" id="PS00018">
    <property type="entry name" value="EF_HAND_1"/>
    <property type="match status" value="1"/>
</dbReference>
<organism evidence="9 10">
    <name type="scientific">Cristinia sonorae</name>
    <dbReference type="NCBI Taxonomy" id="1940300"/>
    <lineage>
        <taxon>Eukaryota</taxon>
        <taxon>Fungi</taxon>
        <taxon>Dikarya</taxon>
        <taxon>Basidiomycota</taxon>
        <taxon>Agaricomycotina</taxon>
        <taxon>Agaricomycetes</taxon>
        <taxon>Agaricomycetidae</taxon>
        <taxon>Agaricales</taxon>
        <taxon>Pleurotineae</taxon>
        <taxon>Stephanosporaceae</taxon>
        <taxon>Cristinia</taxon>
    </lineage>
</organism>
<dbReference type="SUPFAM" id="SSF47473">
    <property type="entry name" value="EF-hand"/>
    <property type="match status" value="1"/>
</dbReference>
<dbReference type="InterPro" id="IPR011992">
    <property type="entry name" value="EF-hand-dom_pair"/>
</dbReference>
<dbReference type="InterPro" id="IPR023408">
    <property type="entry name" value="MscS_beta-dom_sf"/>
</dbReference>
<dbReference type="InterPro" id="IPR010920">
    <property type="entry name" value="LSM_dom_sf"/>
</dbReference>
<name>A0A8K0UJB5_9AGAR</name>
<dbReference type="GO" id="GO:0005262">
    <property type="term" value="F:calcium channel activity"/>
    <property type="evidence" value="ECO:0007669"/>
    <property type="project" value="TreeGrafter"/>
</dbReference>
<dbReference type="CDD" id="cd00051">
    <property type="entry name" value="EFh"/>
    <property type="match status" value="1"/>
</dbReference>
<feature type="domain" description="EF-hand" evidence="8">
    <location>
        <begin position="429"/>
        <end position="464"/>
    </location>
</feature>
<keyword evidence="3" id="KW-0106">Calcium</keyword>
<dbReference type="PANTHER" id="PTHR31323:SF11">
    <property type="entry name" value="EF-HAND DOMAIN-CONTAINING PROTEIN"/>
    <property type="match status" value="1"/>
</dbReference>
<feature type="compositionally biased region" description="Polar residues" evidence="6">
    <location>
        <begin position="318"/>
        <end position="329"/>
    </location>
</feature>
<comment type="subcellular location">
    <subcellularLocation>
        <location evidence="1">Membrane</location>
    </subcellularLocation>
</comment>
<feature type="compositionally biased region" description="Basic and acidic residues" evidence="6">
    <location>
        <begin position="733"/>
        <end position="743"/>
    </location>
</feature>
<evidence type="ECO:0000256" key="6">
    <source>
        <dbReference type="SAM" id="MobiDB-lite"/>
    </source>
</evidence>
<dbReference type="Pfam" id="PF00924">
    <property type="entry name" value="MS_channel_2nd"/>
    <property type="match status" value="1"/>
</dbReference>
<feature type="compositionally biased region" description="Polar residues" evidence="6">
    <location>
        <begin position="275"/>
        <end position="285"/>
    </location>
</feature>
<dbReference type="InterPro" id="IPR018247">
    <property type="entry name" value="EF_Hand_1_Ca_BS"/>
</dbReference>
<dbReference type="InterPro" id="IPR006685">
    <property type="entry name" value="MscS_channel_2nd"/>
</dbReference>
<dbReference type="SMART" id="SM00054">
    <property type="entry name" value="EFh"/>
    <property type="match status" value="1"/>
</dbReference>
<feature type="transmembrane region" description="Helical" evidence="7">
    <location>
        <begin position="508"/>
        <end position="526"/>
    </location>
</feature>
<evidence type="ECO:0000256" key="2">
    <source>
        <dbReference type="ARBA" id="ARBA00022692"/>
    </source>
</evidence>
<dbReference type="OrthoDB" id="544685at2759"/>
<dbReference type="Gene3D" id="2.30.30.60">
    <property type="match status" value="1"/>
</dbReference>
<keyword evidence="4 7" id="KW-1133">Transmembrane helix</keyword>
<feature type="region of interest" description="Disordered" evidence="6">
    <location>
        <begin position="272"/>
        <end position="357"/>
    </location>
</feature>
<protein>
    <submittedName>
        <fullName evidence="9">Mechanosensitive ion channel-domain-containing protein</fullName>
    </submittedName>
</protein>
<dbReference type="PANTHER" id="PTHR31323">
    <property type="entry name" value="MECHANOSENSITIVE ION CHANNEL PROTEIN MSY2"/>
    <property type="match status" value="1"/>
</dbReference>
<evidence type="ECO:0000256" key="7">
    <source>
        <dbReference type="SAM" id="Phobius"/>
    </source>
</evidence>
<sequence>MPSASTSRSNSDEIPLPTLHIPKAADYAHAKNDFKTESPVDRDDIVKPEHINPDHSDSDSTATNSSDEFDWDGDDDALSTKGGGAIKAKRGRAIWSAFMRLSRFFRTLLVGIIGAGICITPLLVFKLRFNSSPVRIQAHVWSLWLTITWAAGTVTYLVVDLLPWLILHLVHIFGNSVERLQTSIELTAAVSGWIKLALDMTWMWVALSVIRATYHPPGNYWTIINRVMQALFAASMLLLTEKVFLRYVAINFHQKALAERLTENRLGLEALDRLSNAQPSPSSKRNPYGPSRRGHKSFGSIDMLGFGNRGHGNNGHGQPSSTNVSPTNEKSVHNHRNSPSVDQNPAKKIKVSNAERRKRRRNAVAAVLVDGLGEAIGQVALKDSKLNRAGEFGSLASAGKLARKLFSTLSDVHPPRSHLIVDDFVPYFKTPADAQAAFALFDKDGNGDISKREMREAVRRIYRERKALTASLKDVGSAIAKLDAVMVTVALFIFIFICLLIFNRKNTLASLVPLATIILGFSFVFGHSAQTLFESLIFIFSTHVFDVGDLVMIDDSPMFVREFGLFSTTFRRVDGAEIVAPNALLNSAKLVHNLRRSNSMWETTNLMVSYDTPLEVIEQLRIRLQGYVALNHREWSGVAVNIDKMEYQNTITLIIAMEHRPNWQDWGGRWNRRTAFMRHLKTVLEELDVRYTLPVQPVLLPRERLPLSPMSPRVGQPPAPQRRGTVGVRQRRSRDTLSPRDTDTFGGREGFRM</sequence>
<keyword evidence="5 7" id="KW-0472">Membrane</keyword>
<evidence type="ECO:0000256" key="3">
    <source>
        <dbReference type="ARBA" id="ARBA00022837"/>
    </source>
</evidence>
<feature type="region of interest" description="Disordered" evidence="6">
    <location>
        <begin position="1"/>
        <end position="20"/>
    </location>
</feature>
<feature type="compositionally biased region" description="Basic and acidic residues" evidence="6">
    <location>
        <begin position="31"/>
        <end position="58"/>
    </location>
</feature>
<evidence type="ECO:0000256" key="5">
    <source>
        <dbReference type="ARBA" id="ARBA00023136"/>
    </source>
</evidence>
<dbReference type="AlphaFoldDB" id="A0A8K0UJB5"/>
<comment type="caution">
    <text evidence="9">The sequence shown here is derived from an EMBL/GenBank/DDBJ whole genome shotgun (WGS) entry which is preliminary data.</text>
</comment>
<dbReference type="InterPro" id="IPR058650">
    <property type="entry name" value="Msy1/2-like"/>
</dbReference>
<dbReference type="SUPFAM" id="SSF50182">
    <property type="entry name" value="Sm-like ribonucleoproteins"/>
    <property type="match status" value="1"/>
</dbReference>
<evidence type="ECO:0000256" key="1">
    <source>
        <dbReference type="ARBA" id="ARBA00004370"/>
    </source>
</evidence>
<keyword evidence="10" id="KW-1185">Reference proteome</keyword>
<evidence type="ECO:0000256" key="4">
    <source>
        <dbReference type="ARBA" id="ARBA00022989"/>
    </source>
</evidence>
<proteinExistence type="predicted"/>
<reference evidence="9" key="1">
    <citation type="journal article" date="2021" name="New Phytol.">
        <title>Evolutionary innovations through gain and loss of genes in the ectomycorrhizal Boletales.</title>
        <authorList>
            <person name="Wu G."/>
            <person name="Miyauchi S."/>
            <person name="Morin E."/>
            <person name="Kuo A."/>
            <person name="Drula E."/>
            <person name="Varga T."/>
            <person name="Kohler A."/>
            <person name="Feng B."/>
            <person name="Cao Y."/>
            <person name="Lipzen A."/>
            <person name="Daum C."/>
            <person name="Hundley H."/>
            <person name="Pangilinan J."/>
            <person name="Johnson J."/>
            <person name="Barry K."/>
            <person name="LaButti K."/>
            <person name="Ng V."/>
            <person name="Ahrendt S."/>
            <person name="Min B."/>
            <person name="Choi I.G."/>
            <person name="Park H."/>
            <person name="Plett J.M."/>
            <person name="Magnuson J."/>
            <person name="Spatafora J.W."/>
            <person name="Nagy L.G."/>
            <person name="Henrissat B."/>
            <person name="Grigoriev I.V."/>
            <person name="Yang Z.L."/>
            <person name="Xu J."/>
            <person name="Martin F.M."/>
        </authorList>
    </citation>
    <scope>NUCLEOTIDE SEQUENCE</scope>
    <source>
        <strain evidence="9">KKN 215</strain>
    </source>
</reference>
<gene>
    <name evidence="9" type="ORF">BXZ70DRAFT_949040</name>
</gene>
<dbReference type="InterPro" id="IPR002048">
    <property type="entry name" value="EF_hand_dom"/>
</dbReference>
<dbReference type="GO" id="GO:0006874">
    <property type="term" value="P:intracellular calcium ion homeostasis"/>
    <property type="evidence" value="ECO:0007669"/>
    <property type="project" value="TreeGrafter"/>
</dbReference>
<evidence type="ECO:0000313" key="10">
    <source>
        <dbReference type="Proteomes" id="UP000813824"/>
    </source>
</evidence>
<accession>A0A8K0UJB5</accession>
<evidence type="ECO:0000313" key="9">
    <source>
        <dbReference type="EMBL" id="KAH8093746.1"/>
    </source>
</evidence>
<feature type="transmembrane region" description="Helical" evidence="7">
    <location>
        <begin position="482"/>
        <end position="502"/>
    </location>
</feature>